<dbReference type="EMBL" id="BGZK01000180">
    <property type="protein sequence ID" value="GBP26393.1"/>
    <property type="molecule type" value="Genomic_DNA"/>
</dbReference>
<comment type="caution">
    <text evidence="1">The sequence shown here is derived from an EMBL/GenBank/DDBJ whole genome shotgun (WGS) entry which is preliminary data.</text>
</comment>
<reference evidence="1 2" key="1">
    <citation type="journal article" date="2019" name="Commun. Biol.">
        <title>The bagworm genome reveals a unique fibroin gene that provides high tensile strength.</title>
        <authorList>
            <person name="Kono N."/>
            <person name="Nakamura H."/>
            <person name="Ohtoshi R."/>
            <person name="Tomita M."/>
            <person name="Numata K."/>
            <person name="Arakawa K."/>
        </authorList>
    </citation>
    <scope>NUCLEOTIDE SEQUENCE [LARGE SCALE GENOMIC DNA]</scope>
</reference>
<accession>A0A4C1UIU0</accession>
<evidence type="ECO:0000313" key="1">
    <source>
        <dbReference type="EMBL" id="GBP26393.1"/>
    </source>
</evidence>
<protein>
    <submittedName>
        <fullName evidence="1">Uncharacterized protein</fullName>
    </submittedName>
</protein>
<keyword evidence="2" id="KW-1185">Reference proteome</keyword>
<sequence>MQLSLNSSGAIEDRPLNILNNAVYRRRIIDGRARALRRHVMNTPRPPLAGTATTTGSESKVVLLSIPVPLPVVVLMPGREAEFKARTDAETEYRTGIRIKSITRIRIRNSTGTKIKQKISLI</sequence>
<dbReference type="Proteomes" id="UP000299102">
    <property type="component" value="Unassembled WGS sequence"/>
</dbReference>
<name>A0A4C1UIU0_EUMVA</name>
<organism evidence="1 2">
    <name type="scientific">Eumeta variegata</name>
    <name type="common">Bagworm moth</name>
    <name type="synonym">Eumeta japonica</name>
    <dbReference type="NCBI Taxonomy" id="151549"/>
    <lineage>
        <taxon>Eukaryota</taxon>
        <taxon>Metazoa</taxon>
        <taxon>Ecdysozoa</taxon>
        <taxon>Arthropoda</taxon>
        <taxon>Hexapoda</taxon>
        <taxon>Insecta</taxon>
        <taxon>Pterygota</taxon>
        <taxon>Neoptera</taxon>
        <taxon>Endopterygota</taxon>
        <taxon>Lepidoptera</taxon>
        <taxon>Glossata</taxon>
        <taxon>Ditrysia</taxon>
        <taxon>Tineoidea</taxon>
        <taxon>Psychidae</taxon>
        <taxon>Oiketicinae</taxon>
        <taxon>Eumeta</taxon>
    </lineage>
</organism>
<proteinExistence type="predicted"/>
<gene>
    <name evidence="1" type="ORF">EVAR_75525_1</name>
</gene>
<evidence type="ECO:0000313" key="2">
    <source>
        <dbReference type="Proteomes" id="UP000299102"/>
    </source>
</evidence>
<dbReference type="AlphaFoldDB" id="A0A4C1UIU0"/>